<evidence type="ECO:0000313" key="2">
    <source>
        <dbReference type="EMBL" id="MFC6871244.1"/>
    </source>
</evidence>
<proteinExistence type="predicted"/>
<comment type="caution">
    <text evidence="2">The sequence shown here is derived from an EMBL/GenBank/DDBJ whole genome shotgun (WGS) entry which is preliminary data.</text>
</comment>
<keyword evidence="3" id="KW-1185">Reference proteome</keyword>
<gene>
    <name evidence="2" type="ORF">ACFQGD_29390</name>
</gene>
<keyword evidence="1" id="KW-0812">Transmembrane</keyword>
<dbReference type="RefSeq" id="WP_345404306.1">
    <property type="nucleotide sequence ID" value="NZ_BAABLA010000117.1"/>
</dbReference>
<feature type="transmembrane region" description="Helical" evidence="1">
    <location>
        <begin position="189"/>
        <end position="206"/>
    </location>
</feature>
<dbReference type="EMBL" id="JBHSXX010000001">
    <property type="protein sequence ID" value="MFC6871244.1"/>
    <property type="molecule type" value="Genomic_DNA"/>
</dbReference>
<evidence type="ECO:0000313" key="3">
    <source>
        <dbReference type="Proteomes" id="UP001596337"/>
    </source>
</evidence>
<feature type="transmembrane region" description="Helical" evidence="1">
    <location>
        <begin position="156"/>
        <end position="183"/>
    </location>
</feature>
<reference evidence="3" key="1">
    <citation type="journal article" date="2019" name="Int. J. Syst. Evol. Microbiol.">
        <title>The Global Catalogue of Microorganisms (GCM) 10K type strain sequencing project: providing services to taxonomists for standard genome sequencing and annotation.</title>
        <authorList>
            <consortium name="The Broad Institute Genomics Platform"/>
            <consortium name="The Broad Institute Genome Sequencing Center for Infectious Disease"/>
            <person name="Wu L."/>
            <person name="Ma J."/>
        </authorList>
    </citation>
    <scope>NUCLEOTIDE SEQUENCE [LARGE SCALE GENOMIC DNA]</scope>
    <source>
        <strain evidence="3">KCTC 32255</strain>
    </source>
</reference>
<sequence>MTALGALGRATAKVGDGVDHAAGAIRDTPATLRAALSHRRGRRVFGVAGAVILLLYLLAIGDIALSASGRWAAEPLARVAPDALFRSRAPWLYEPVIELHPGAHVAVFASPVNLLLAGIVASLAGLNLALAAHAAKQAVACRRPGYSRSLAVLPAFLLGIACCAPTFVLALGAGTAAAIVPVLLPLRPWFYPLTLVLLLTALVWGVHRVRALGRADQSGDAATPN</sequence>
<accession>A0ABW2CAZ6</accession>
<keyword evidence="1" id="KW-0472">Membrane</keyword>
<evidence type="ECO:0000256" key="1">
    <source>
        <dbReference type="SAM" id="Phobius"/>
    </source>
</evidence>
<dbReference type="Proteomes" id="UP001596337">
    <property type="component" value="Unassembled WGS sequence"/>
</dbReference>
<name>A0ABW2CAZ6_9PSEU</name>
<keyword evidence="1" id="KW-1133">Transmembrane helix</keyword>
<feature type="transmembrane region" description="Helical" evidence="1">
    <location>
        <begin position="44"/>
        <end position="65"/>
    </location>
</feature>
<protein>
    <submittedName>
        <fullName evidence="2">Uncharacterized protein</fullName>
    </submittedName>
</protein>
<feature type="transmembrane region" description="Helical" evidence="1">
    <location>
        <begin position="114"/>
        <end position="135"/>
    </location>
</feature>
<organism evidence="2 3">
    <name type="scientific">Haloechinothrix salitolerans</name>
    <dbReference type="NCBI Taxonomy" id="926830"/>
    <lineage>
        <taxon>Bacteria</taxon>
        <taxon>Bacillati</taxon>
        <taxon>Actinomycetota</taxon>
        <taxon>Actinomycetes</taxon>
        <taxon>Pseudonocardiales</taxon>
        <taxon>Pseudonocardiaceae</taxon>
        <taxon>Haloechinothrix</taxon>
    </lineage>
</organism>